<dbReference type="AlphaFoldDB" id="A0A4P6EXR5"/>
<gene>
    <name evidence="8 12" type="primary">purL</name>
    <name evidence="12" type="ORF">ET464_12195</name>
</gene>
<dbReference type="GO" id="GO:0005524">
    <property type="term" value="F:ATP binding"/>
    <property type="evidence" value="ECO:0007669"/>
    <property type="project" value="UniProtKB-UniRule"/>
</dbReference>
<feature type="domain" description="PurM-like C-terminal" evidence="10">
    <location>
        <begin position="210"/>
        <end position="364"/>
    </location>
</feature>
<dbReference type="GO" id="GO:0006189">
    <property type="term" value="P:'de novo' IMP biosynthetic process"/>
    <property type="evidence" value="ECO:0007669"/>
    <property type="project" value="UniProtKB-UniRule"/>
</dbReference>
<comment type="catalytic activity">
    <reaction evidence="8">
        <text>N(2)-formyl-N(1)-(5-phospho-beta-D-ribosyl)glycinamide + L-glutamine + ATP + H2O = 2-formamido-N(1)-(5-O-phospho-beta-D-ribosyl)acetamidine + L-glutamate + ADP + phosphate + H(+)</text>
        <dbReference type="Rhea" id="RHEA:17129"/>
        <dbReference type="ChEBI" id="CHEBI:15377"/>
        <dbReference type="ChEBI" id="CHEBI:15378"/>
        <dbReference type="ChEBI" id="CHEBI:29985"/>
        <dbReference type="ChEBI" id="CHEBI:30616"/>
        <dbReference type="ChEBI" id="CHEBI:43474"/>
        <dbReference type="ChEBI" id="CHEBI:58359"/>
        <dbReference type="ChEBI" id="CHEBI:147286"/>
        <dbReference type="ChEBI" id="CHEBI:147287"/>
        <dbReference type="ChEBI" id="CHEBI:456216"/>
        <dbReference type="EC" id="6.3.5.3"/>
    </reaction>
</comment>
<dbReference type="Pfam" id="PF00586">
    <property type="entry name" value="AIRS"/>
    <property type="match status" value="2"/>
</dbReference>
<evidence type="ECO:0000256" key="4">
    <source>
        <dbReference type="ARBA" id="ARBA00022741"/>
    </source>
</evidence>
<dbReference type="InterPro" id="IPR041609">
    <property type="entry name" value="PurL_linker"/>
</dbReference>
<dbReference type="GO" id="GO:0004642">
    <property type="term" value="F:phosphoribosylformylglycinamidine synthase activity"/>
    <property type="evidence" value="ECO:0007669"/>
    <property type="project" value="UniProtKB-UniRule"/>
</dbReference>
<feature type="domain" description="PurM-like N-terminal" evidence="9">
    <location>
        <begin position="447"/>
        <end position="566"/>
    </location>
</feature>
<dbReference type="InterPro" id="IPR010074">
    <property type="entry name" value="PRibForGlyAmidine_synth_PurL"/>
</dbReference>
<dbReference type="KEGG" id="pprt:ET464_12195"/>
<dbReference type="GO" id="GO:0000287">
    <property type="term" value="F:magnesium ion binding"/>
    <property type="evidence" value="ECO:0007669"/>
    <property type="project" value="UniProtKB-UniRule"/>
</dbReference>
<dbReference type="EC" id="6.3.5.3" evidence="8"/>
<dbReference type="OrthoDB" id="9804441at2"/>
<evidence type="ECO:0000256" key="2">
    <source>
        <dbReference type="ARBA" id="ARBA00022598"/>
    </source>
</evidence>
<feature type="binding site" evidence="8">
    <location>
        <begin position="102"/>
        <end position="105"/>
    </location>
    <ligand>
        <name>substrate</name>
    </ligand>
</feature>
<dbReference type="InterPro" id="IPR036921">
    <property type="entry name" value="PurM-like_N_sf"/>
</dbReference>
<feature type="active site" description="Proton acceptor" evidence="8">
    <location>
        <position position="103"/>
    </location>
</feature>
<feature type="binding site" evidence="8">
    <location>
        <position position="248"/>
    </location>
    <ligand>
        <name>substrate</name>
    </ligand>
</feature>
<feature type="binding site" evidence="8">
    <location>
        <position position="124"/>
    </location>
    <ligand>
        <name>substrate</name>
    </ligand>
</feature>
<feature type="active site" evidence="8">
    <location>
        <position position="57"/>
    </location>
</feature>
<organism evidence="12 13">
    <name type="scientific">Paenibacillus protaetiae</name>
    <dbReference type="NCBI Taxonomy" id="2509456"/>
    <lineage>
        <taxon>Bacteria</taxon>
        <taxon>Bacillati</taxon>
        <taxon>Bacillota</taxon>
        <taxon>Bacilli</taxon>
        <taxon>Bacillales</taxon>
        <taxon>Paenibacillaceae</taxon>
        <taxon>Paenibacillus</taxon>
    </lineage>
</organism>
<keyword evidence="2 8" id="KW-0436">Ligase</keyword>
<feature type="domain" description="PurM-like N-terminal" evidence="9">
    <location>
        <begin position="82"/>
        <end position="197"/>
    </location>
</feature>
<reference evidence="12 13" key="1">
    <citation type="submission" date="2019-01" db="EMBL/GenBank/DDBJ databases">
        <title>Genome sequencing of strain FW100M-2.</title>
        <authorList>
            <person name="Heo J."/>
            <person name="Kim S.-J."/>
            <person name="Kim J.-S."/>
            <person name="Hong S.-B."/>
            <person name="Kwon S.-W."/>
        </authorList>
    </citation>
    <scope>NUCLEOTIDE SEQUENCE [LARGE SCALE GENOMIC DNA]</scope>
    <source>
        <strain evidence="12 13">FW100M-2</strain>
    </source>
</reference>
<dbReference type="EMBL" id="CP035492">
    <property type="protein sequence ID" value="QAY67043.1"/>
    <property type="molecule type" value="Genomic_DNA"/>
</dbReference>
<dbReference type="Pfam" id="PF18072">
    <property type="entry name" value="FGAR-AT_linker"/>
    <property type="match status" value="1"/>
</dbReference>
<dbReference type="Pfam" id="PF02769">
    <property type="entry name" value="AIRS_C"/>
    <property type="match status" value="2"/>
</dbReference>
<dbReference type="Proteomes" id="UP000293568">
    <property type="component" value="Chromosome"/>
</dbReference>
<dbReference type="InterPro" id="IPR016188">
    <property type="entry name" value="PurM-like_N"/>
</dbReference>
<dbReference type="GO" id="GO:0005737">
    <property type="term" value="C:cytoplasm"/>
    <property type="evidence" value="ECO:0007669"/>
    <property type="project" value="UniProtKB-SubCell"/>
</dbReference>
<dbReference type="RefSeq" id="WP_129441253.1">
    <property type="nucleotide sequence ID" value="NZ_CP035492.1"/>
</dbReference>
<evidence type="ECO:0000256" key="8">
    <source>
        <dbReference type="HAMAP-Rule" id="MF_00420"/>
    </source>
</evidence>
<keyword evidence="5 8" id="KW-0658">Purine biosynthesis</keyword>
<dbReference type="InterPro" id="IPR036676">
    <property type="entry name" value="PurM-like_C_sf"/>
</dbReference>
<dbReference type="SUPFAM" id="SSF55326">
    <property type="entry name" value="PurM N-terminal domain-like"/>
    <property type="match status" value="2"/>
</dbReference>
<comment type="subcellular location">
    <subcellularLocation>
        <location evidence="8">Cytoplasm</location>
    </subcellularLocation>
</comment>
<keyword evidence="1 8" id="KW-0963">Cytoplasm</keyword>
<comment type="similarity">
    <text evidence="8">Belongs to the FGAMS family.</text>
</comment>
<feature type="binding site" evidence="8">
    <location>
        <begin position="320"/>
        <end position="322"/>
    </location>
    <ligand>
        <name>substrate</name>
    </ligand>
</feature>
<evidence type="ECO:0000256" key="7">
    <source>
        <dbReference type="ARBA" id="ARBA00022842"/>
    </source>
</evidence>
<feature type="binding site" evidence="8">
    <location>
        <position position="125"/>
    </location>
    <ligand>
        <name>Mg(2+)</name>
        <dbReference type="ChEBI" id="CHEBI:18420"/>
        <label>2</label>
    </ligand>
</feature>
<comment type="pathway">
    <text evidence="8">Purine metabolism; IMP biosynthesis via de novo pathway; 5-amino-1-(5-phospho-D-ribosyl)imidazole from N(2)-formyl-N(1)-(5-phospho-D-ribosyl)glycinamide: step 1/2.</text>
</comment>
<keyword evidence="7 8" id="KW-0460">Magnesium</keyword>
<dbReference type="UniPathway" id="UPA00074">
    <property type="reaction ID" value="UER00128"/>
</dbReference>
<dbReference type="NCBIfam" id="TIGR01736">
    <property type="entry name" value="FGAM_synth_II"/>
    <property type="match status" value="1"/>
</dbReference>
<name>A0A4P6EXR5_9BACL</name>
<dbReference type="CDD" id="cd02204">
    <property type="entry name" value="PurL_repeat2"/>
    <property type="match status" value="1"/>
</dbReference>
<feature type="binding site" evidence="8">
    <location>
        <position position="541"/>
    </location>
    <ligand>
        <name>ATP</name>
        <dbReference type="ChEBI" id="CHEBI:30616"/>
    </ligand>
</feature>
<evidence type="ECO:0000256" key="3">
    <source>
        <dbReference type="ARBA" id="ARBA00022723"/>
    </source>
</evidence>
<comment type="function">
    <text evidence="8">Part of the phosphoribosylformylglycinamidine synthase complex involved in the purines biosynthetic pathway. Catalyzes the ATP-dependent conversion of formylglycinamide ribonucleotide (FGAR) and glutamine to yield formylglycinamidine ribonucleotide (FGAM) and glutamate. The FGAM synthase complex is composed of three subunits. PurQ produces an ammonia molecule by converting glutamine to glutamate. PurL transfers the ammonia molecule to FGAR to form FGAM in an ATP-dependent manner. PurS interacts with PurQ and PurL and is thought to assist in the transfer of the ammonia molecule from PurQ to PurL.</text>
</comment>
<feature type="binding site" evidence="8">
    <location>
        <position position="99"/>
    </location>
    <ligand>
        <name>ATP</name>
        <dbReference type="ChEBI" id="CHEBI:30616"/>
    </ligand>
</feature>
<feature type="domain" description="Phosphoribosylformylglycinamidine synthase linker" evidence="11">
    <location>
        <begin position="15"/>
        <end position="61"/>
    </location>
</feature>
<accession>A0A4P6EXR5</accession>
<dbReference type="FunFam" id="3.30.1330.10:FF:000004">
    <property type="entry name" value="Phosphoribosylformylglycinamidine synthase subunit PurL"/>
    <property type="match status" value="1"/>
</dbReference>
<comment type="subunit">
    <text evidence="8">Monomer. Part of the FGAM synthase complex composed of 1 PurL, 1 PurQ and 2 PurS subunits.</text>
</comment>
<evidence type="ECO:0000313" key="13">
    <source>
        <dbReference type="Proteomes" id="UP000293568"/>
    </source>
</evidence>
<keyword evidence="3 8" id="KW-0479">Metal-binding</keyword>
<evidence type="ECO:0000256" key="6">
    <source>
        <dbReference type="ARBA" id="ARBA00022840"/>
    </source>
</evidence>
<keyword evidence="13" id="KW-1185">Reference proteome</keyword>
<dbReference type="PANTHER" id="PTHR43555:SF1">
    <property type="entry name" value="PHOSPHORIBOSYLFORMYLGLYCINAMIDINE SYNTHASE SUBUNIT PURL"/>
    <property type="match status" value="1"/>
</dbReference>
<keyword evidence="4 8" id="KW-0547">Nucleotide-binding</keyword>
<dbReference type="PANTHER" id="PTHR43555">
    <property type="entry name" value="PHOSPHORIBOSYLFORMYLGLYCINAMIDINE SYNTHASE SUBUNIT PURL"/>
    <property type="match status" value="1"/>
</dbReference>
<feature type="binding site" evidence="8">
    <location>
        <position position="60"/>
    </location>
    <ligand>
        <name>ATP</name>
        <dbReference type="ChEBI" id="CHEBI:30616"/>
    </ligand>
</feature>
<feature type="binding site" evidence="8">
    <location>
        <position position="504"/>
    </location>
    <ligand>
        <name>ATP</name>
        <dbReference type="ChEBI" id="CHEBI:30616"/>
    </ligand>
</feature>
<protein>
    <recommendedName>
        <fullName evidence="8">Phosphoribosylformylglycinamidine synthase subunit PurL</fullName>
        <shortName evidence="8">FGAM synthase</shortName>
        <ecNumber evidence="8">6.3.5.3</ecNumber>
    </recommendedName>
    <alternativeName>
        <fullName evidence="8">Formylglycinamide ribonucleotide amidotransferase subunit II</fullName>
        <shortName evidence="8">FGAR amidotransferase II</shortName>
        <shortName evidence="8">FGAR-AT II</shortName>
    </alternativeName>
    <alternativeName>
        <fullName evidence="8">Glutamine amidotransferase PurL</fullName>
    </alternativeName>
    <alternativeName>
        <fullName evidence="8">Phosphoribosylformylglycinamidine synthase subunit II</fullName>
    </alternativeName>
</protein>
<evidence type="ECO:0000256" key="5">
    <source>
        <dbReference type="ARBA" id="ARBA00022755"/>
    </source>
</evidence>
<feature type="binding site" evidence="8">
    <location>
        <position position="276"/>
    </location>
    <ligand>
        <name>Mg(2+)</name>
        <dbReference type="ChEBI" id="CHEBI:18420"/>
        <label>2</label>
    </ligand>
</feature>
<dbReference type="Gene3D" id="3.30.1330.10">
    <property type="entry name" value="PurM-like, N-terminal domain"/>
    <property type="match status" value="2"/>
</dbReference>
<dbReference type="Gene3D" id="3.90.650.10">
    <property type="entry name" value="PurM-like C-terminal domain"/>
    <property type="match status" value="2"/>
</dbReference>
<feature type="binding site" evidence="8">
    <location>
        <position position="542"/>
    </location>
    <ligand>
        <name>Mg(2+)</name>
        <dbReference type="ChEBI" id="CHEBI:18420"/>
        <label>1</label>
    </ligand>
</feature>
<feature type="domain" description="PurM-like C-terminal" evidence="10">
    <location>
        <begin position="580"/>
        <end position="718"/>
    </location>
</feature>
<dbReference type="PIRSF" id="PIRSF001587">
    <property type="entry name" value="FGAM_synthase_II"/>
    <property type="match status" value="1"/>
</dbReference>
<dbReference type="CDD" id="cd02203">
    <property type="entry name" value="PurL_repeat1"/>
    <property type="match status" value="1"/>
</dbReference>
<evidence type="ECO:0000259" key="9">
    <source>
        <dbReference type="Pfam" id="PF00586"/>
    </source>
</evidence>
<dbReference type="HAMAP" id="MF_00420">
    <property type="entry name" value="PurL_2"/>
    <property type="match status" value="1"/>
</dbReference>
<feature type="binding site" evidence="8">
    <location>
        <position position="544"/>
    </location>
    <ligand>
        <name>substrate</name>
    </ligand>
</feature>
<dbReference type="SUPFAM" id="SSF56042">
    <property type="entry name" value="PurM C-terminal domain-like"/>
    <property type="match status" value="2"/>
</dbReference>
<feature type="binding site" evidence="8">
    <location>
        <position position="101"/>
    </location>
    <ligand>
        <name>Mg(2+)</name>
        <dbReference type="ChEBI" id="CHEBI:18420"/>
        <label>1</label>
    </ligand>
</feature>
<evidence type="ECO:0000256" key="1">
    <source>
        <dbReference type="ARBA" id="ARBA00022490"/>
    </source>
</evidence>
<dbReference type="NCBIfam" id="NF002290">
    <property type="entry name" value="PRK01213.1"/>
    <property type="match status" value="1"/>
</dbReference>
<evidence type="ECO:0000259" key="10">
    <source>
        <dbReference type="Pfam" id="PF02769"/>
    </source>
</evidence>
<dbReference type="InterPro" id="IPR010918">
    <property type="entry name" value="PurM-like_C_dom"/>
</dbReference>
<evidence type="ECO:0000313" key="12">
    <source>
        <dbReference type="EMBL" id="QAY67043.1"/>
    </source>
</evidence>
<evidence type="ECO:0000259" key="11">
    <source>
        <dbReference type="Pfam" id="PF18072"/>
    </source>
</evidence>
<keyword evidence="6 8" id="KW-0067">ATP-binding</keyword>
<comment type="caution">
    <text evidence="8">Lacks conserved residue(s) required for the propagation of feature annotation.</text>
</comment>
<sequence length="747" mass="79635">MAQQLTAKEPTAEQIADQKIYTQFGVTDYEYELICGFLGRKPNYTEIGVFSVMWSEHCSYKTSKPILKKFPITGPRVLMGPGEGAGIVDIGDNQAVVFKIESHNHPSAVEPYQGAATGVGGIIRDIFSMGSRPVALLNSLRFGKLENERVKYLFENVVSGIAGYGNCIGIPTVAGEVMFDESYEGNPLVNAMCVGLIDHDKIQRGVAKGVGNPVFYVGPATGRDGIHGATFASVELSEESEEKKTAVQVGDPFMEKLVMEATLELINSGIVLGIQDMGAAGLTCSSAEMASKAGNGLELYLDEVPQREEGMTPYEMMLSESQERMLFVVAPENEAQAQEIFDRWGVICAKVGKVTDDGRLRLFHKGEEVADMPVKALVDECPVYDKPSKEPAYYGEGAKVDTSAFAEITDLNGALEKVLASPSVASKEWVYNQYDYMVRTSTAVQPGSDAAVVTIGGTRKALAMTTDCNGRYVYLDPEVGGRIAVAEAARNIVCSGAEPLAITDNLNFGNPDKPEVFWQIEKAADGMSEACRTLETPVIGGNVSLYNENAKGAIYPTPVIGMVGLVHDIDHITTQAFKNEGDVIILAGAETKAEFGGSELQYVLGVTEGRPPVIDLAEEKKLLKGVLGAIQQGLVASAHDLSEGGLAAALAESAISGGIGASANVTTALRADHVLFSETQSRILLSAKPEQAEALVAYLTEQGVASSTIGKVGGNSLTITVNGKAAVESQVKQLEKVWKDAIPCLMK</sequence>
<proteinExistence type="inferred from homology"/>